<organism evidence="2 3">
    <name type="scientific">Blastococcus tunisiensis</name>
    <dbReference type="NCBI Taxonomy" id="1798228"/>
    <lineage>
        <taxon>Bacteria</taxon>
        <taxon>Bacillati</taxon>
        <taxon>Actinomycetota</taxon>
        <taxon>Actinomycetes</taxon>
        <taxon>Geodermatophilales</taxon>
        <taxon>Geodermatophilaceae</taxon>
        <taxon>Blastococcus</taxon>
    </lineage>
</organism>
<reference evidence="3" key="1">
    <citation type="submission" date="2016-10" db="EMBL/GenBank/DDBJ databases">
        <authorList>
            <person name="Varghese N."/>
            <person name="Submissions S."/>
        </authorList>
    </citation>
    <scope>NUCLEOTIDE SEQUENCE [LARGE SCALE GENOMIC DNA]</scope>
    <source>
        <strain evidence="3">DSM 46838</strain>
    </source>
</reference>
<sequence length="260" mass="27271">MTAPTLPAADRLPDVPAPGLGTLVRVELRKSADTRAGFWLLVSLGVLALAAPALILFFADPPDKALSEYVAVAQLPVALLLPVLGILLVTSEWSQRTALSTFALVPQRSRVLLAKLLAAVVLGGLGVVATLLSGVLAVALTPVLTADPASWSLEPAQVAQTALAQVLVVLVGVAFGLLLLSSPLAIVVYFALPTAFTVLVSTVASLDWLRDWWDLTTTTGPMYSGDLQGEGWAQVGTSTLLWLVVPLVAGWIRVQRSEIA</sequence>
<protein>
    <recommendedName>
        <fullName evidence="4">ABC-2 type transport system permease protein</fullName>
    </recommendedName>
</protein>
<feature type="transmembrane region" description="Helical" evidence="1">
    <location>
        <begin position="71"/>
        <end position="91"/>
    </location>
</feature>
<name>A0A1I2IYH7_9ACTN</name>
<keyword evidence="1" id="KW-1133">Transmembrane helix</keyword>
<feature type="transmembrane region" description="Helical" evidence="1">
    <location>
        <begin position="231"/>
        <end position="252"/>
    </location>
</feature>
<evidence type="ECO:0000256" key="1">
    <source>
        <dbReference type="SAM" id="Phobius"/>
    </source>
</evidence>
<dbReference type="EMBL" id="FOND01000014">
    <property type="protein sequence ID" value="SFF46778.1"/>
    <property type="molecule type" value="Genomic_DNA"/>
</dbReference>
<dbReference type="STRING" id="1798228.SAMN05216574_11493"/>
<accession>A0A1I2IYH7</accession>
<keyword evidence="1" id="KW-0472">Membrane</keyword>
<evidence type="ECO:0008006" key="4">
    <source>
        <dbReference type="Google" id="ProtNLM"/>
    </source>
</evidence>
<proteinExistence type="predicted"/>
<gene>
    <name evidence="2" type="ORF">SAMN05216574_11493</name>
</gene>
<dbReference type="Proteomes" id="UP000198589">
    <property type="component" value="Unassembled WGS sequence"/>
</dbReference>
<evidence type="ECO:0000313" key="3">
    <source>
        <dbReference type="Proteomes" id="UP000198589"/>
    </source>
</evidence>
<dbReference type="RefSeq" id="WP_092201454.1">
    <property type="nucleotide sequence ID" value="NZ_FOND01000014.1"/>
</dbReference>
<keyword evidence="1" id="KW-0812">Transmembrane</keyword>
<dbReference type="AlphaFoldDB" id="A0A1I2IYH7"/>
<feature type="transmembrane region" description="Helical" evidence="1">
    <location>
        <begin position="187"/>
        <end position="206"/>
    </location>
</feature>
<feature type="transmembrane region" description="Helical" evidence="1">
    <location>
        <begin position="158"/>
        <end position="180"/>
    </location>
</feature>
<keyword evidence="3" id="KW-1185">Reference proteome</keyword>
<evidence type="ECO:0000313" key="2">
    <source>
        <dbReference type="EMBL" id="SFF46778.1"/>
    </source>
</evidence>
<feature type="transmembrane region" description="Helical" evidence="1">
    <location>
        <begin position="38"/>
        <end position="59"/>
    </location>
</feature>
<feature type="transmembrane region" description="Helical" evidence="1">
    <location>
        <begin position="112"/>
        <end position="138"/>
    </location>
</feature>